<evidence type="ECO:0000313" key="1">
    <source>
        <dbReference type="EMBL" id="AXF86766.1"/>
    </source>
</evidence>
<dbReference type="Pfam" id="PF10948">
    <property type="entry name" value="DUF2635"/>
    <property type="match status" value="1"/>
</dbReference>
<evidence type="ECO:0000313" key="2">
    <source>
        <dbReference type="Proteomes" id="UP000252182"/>
    </source>
</evidence>
<keyword evidence="2" id="KW-1185">Reference proteome</keyword>
<organism evidence="1 2">
    <name type="scientific">Ephemeroptericola cinctiostellae</name>
    <dbReference type="NCBI Taxonomy" id="2268024"/>
    <lineage>
        <taxon>Bacteria</taxon>
        <taxon>Pseudomonadati</taxon>
        <taxon>Pseudomonadota</taxon>
        <taxon>Betaproteobacteria</taxon>
        <taxon>Burkholderiales</taxon>
        <taxon>Burkholderiaceae</taxon>
        <taxon>Ephemeroptericola</taxon>
    </lineage>
</organism>
<protein>
    <recommendedName>
        <fullName evidence="3">DUF2635 domain-containing protein</fullName>
    </recommendedName>
</protein>
<reference evidence="2" key="1">
    <citation type="submission" date="2018-07" db="EMBL/GenBank/DDBJ databases">
        <authorList>
            <person name="Kim H."/>
        </authorList>
    </citation>
    <scope>NUCLEOTIDE SEQUENCE [LARGE SCALE GENOMIC DNA]</scope>
    <source>
        <strain evidence="2">F02</strain>
    </source>
</reference>
<dbReference type="InterPro" id="IPR024400">
    <property type="entry name" value="DUF2635"/>
</dbReference>
<accession>A0A345DEH8</accession>
<sequence>MIESPVLLKIKPAALGLLVRLEDGSGMLDALGQAVPATSYYQRRLMDGDVVELTKDEVKALDDRAAAFEKPAVTADASVGLDSPDKKSK</sequence>
<evidence type="ECO:0008006" key="3">
    <source>
        <dbReference type="Google" id="ProtNLM"/>
    </source>
</evidence>
<name>A0A345DEH8_9BURK</name>
<dbReference type="OrthoDB" id="5460329at2"/>
<dbReference type="Proteomes" id="UP000252182">
    <property type="component" value="Chromosome"/>
</dbReference>
<dbReference type="KEGG" id="hyf:DTO96_102522"/>
<gene>
    <name evidence="1" type="ORF">DTO96_102522</name>
</gene>
<dbReference type="AlphaFoldDB" id="A0A345DEH8"/>
<proteinExistence type="predicted"/>
<dbReference type="RefSeq" id="WP_114563808.1">
    <property type="nucleotide sequence ID" value="NZ_CP031124.1"/>
</dbReference>
<dbReference type="EMBL" id="CP031124">
    <property type="protein sequence ID" value="AXF86766.1"/>
    <property type="molecule type" value="Genomic_DNA"/>
</dbReference>